<evidence type="ECO:0000313" key="2">
    <source>
        <dbReference type="EMBL" id="AGK96168.1"/>
    </source>
</evidence>
<feature type="region of interest" description="Disordered" evidence="1">
    <location>
        <begin position="1"/>
        <end position="31"/>
    </location>
</feature>
<dbReference type="EMBL" id="CP003261">
    <property type="protein sequence ID" value="AGK96168.1"/>
    <property type="molecule type" value="Genomic_DNA"/>
</dbReference>
<protein>
    <submittedName>
        <fullName evidence="2">Uncharacterized protein</fullName>
    </submittedName>
</protein>
<organism evidence="2 3">
    <name type="scientific">Clostridium pasteurianum BC1</name>
    <dbReference type="NCBI Taxonomy" id="86416"/>
    <lineage>
        <taxon>Bacteria</taxon>
        <taxon>Bacillati</taxon>
        <taxon>Bacillota</taxon>
        <taxon>Clostridia</taxon>
        <taxon>Eubacteriales</taxon>
        <taxon>Clostridiaceae</taxon>
        <taxon>Clostridium</taxon>
    </lineage>
</organism>
<dbReference type="KEGG" id="cpas:Clopa_1175"/>
<proteinExistence type="predicted"/>
<dbReference type="PATRIC" id="fig|86416.3.peg.1176"/>
<name>R4K0S7_CLOPA</name>
<feature type="compositionally biased region" description="Polar residues" evidence="1">
    <location>
        <begin position="1"/>
        <end position="13"/>
    </location>
</feature>
<accession>R4K0S7</accession>
<evidence type="ECO:0000256" key="1">
    <source>
        <dbReference type="SAM" id="MobiDB-lite"/>
    </source>
</evidence>
<gene>
    <name evidence="2" type="ORF">Clopa_1175</name>
</gene>
<dbReference type="RefSeq" id="WP_015614491.1">
    <property type="nucleotide sequence ID" value="NC_021182.1"/>
</dbReference>
<dbReference type="OrthoDB" id="1913476at2"/>
<reference evidence="2 3" key="1">
    <citation type="submission" date="2012-01" db="EMBL/GenBank/DDBJ databases">
        <title>Complete sequence of chromosome of Clostridium pasteurianum BC1.</title>
        <authorList>
            <consortium name="US DOE Joint Genome Institute"/>
            <person name="Lucas S."/>
            <person name="Han J."/>
            <person name="Lapidus A."/>
            <person name="Cheng J.-F."/>
            <person name="Goodwin L."/>
            <person name="Pitluck S."/>
            <person name="Peters L."/>
            <person name="Mikhailova N."/>
            <person name="Teshima H."/>
            <person name="Detter J.C."/>
            <person name="Han C."/>
            <person name="Tapia R."/>
            <person name="Land M."/>
            <person name="Hauser L."/>
            <person name="Kyrpides N."/>
            <person name="Ivanova N."/>
            <person name="Pagani I."/>
            <person name="Dunn J."/>
            <person name="Taghavi S."/>
            <person name="Francis A."/>
            <person name="van der Lelie D."/>
            <person name="Woyke T."/>
        </authorList>
    </citation>
    <scope>NUCLEOTIDE SEQUENCE [LARGE SCALE GENOMIC DNA]</scope>
    <source>
        <strain evidence="2 3">BC1</strain>
    </source>
</reference>
<dbReference type="Proteomes" id="UP000013523">
    <property type="component" value="Chromosome"/>
</dbReference>
<dbReference type="HOGENOM" id="CLU_2914382_0_0_9"/>
<evidence type="ECO:0000313" key="3">
    <source>
        <dbReference type="Proteomes" id="UP000013523"/>
    </source>
</evidence>
<keyword evidence="3" id="KW-1185">Reference proteome</keyword>
<sequence>MANFNSLNSSKANIKSVEDHNENAETAMSQQVKEVKQFAMDKYNVNGQTQRGYNRHKDDRQ</sequence>
<dbReference type="AlphaFoldDB" id="R4K0S7"/>